<dbReference type="SUPFAM" id="SSF141523">
    <property type="entry name" value="L,D-transpeptidase catalytic domain-like"/>
    <property type="match status" value="1"/>
</dbReference>
<evidence type="ECO:0000256" key="6">
    <source>
        <dbReference type="ARBA" id="ARBA00023316"/>
    </source>
</evidence>
<protein>
    <submittedName>
        <fullName evidence="9">L,D-transpeptidase family protein</fullName>
    </submittedName>
</protein>
<dbReference type="AlphaFoldDB" id="A0A9X3DBX3"/>
<dbReference type="RefSeq" id="WP_010601690.1">
    <property type="nucleotide sequence ID" value="NZ_JAPJUH010000002.1"/>
</dbReference>
<comment type="pathway">
    <text evidence="1 7">Cell wall biogenesis; peptidoglycan biosynthesis.</text>
</comment>
<dbReference type="PANTHER" id="PTHR41533:SF2">
    <property type="entry name" value="BLR7131 PROTEIN"/>
    <property type="match status" value="1"/>
</dbReference>
<evidence type="ECO:0000313" key="9">
    <source>
        <dbReference type="EMBL" id="MCX3264534.1"/>
    </source>
</evidence>
<dbReference type="InterPro" id="IPR045380">
    <property type="entry name" value="LD_TPept_scaffold_dom"/>
</dbReference>
<evidence type="ECO:0000256" key="7">
    <source>
        <dbReference type="PROSITE-ProRule" id="PRU01373"/>
    </source>
</evidence>
<dbReference type="InterPro" id="IPR052905">
    <property type="entry name" value="LD-transpeptidase_YkuD-like"/>
</dbReference>
<comment type="similarity">
    <text evidence="2">Belongs to the YkuD family.</text>
</comment>
<dbReference type="GO" id="GO:0016740">
    <property type="term" value="F:transferase activity"/>
    <property type="evidence" value="ECO:0007669"/>
    <property type="project" value="UniProtKB-KW"/>
</dbReference>
<feature type="active site" description="Proton donor/acceptor" evidence="7">
    <location>
        <position position="411"/>
    </location>
</feature>
<dbReference type="InterPro" id="IPR038063">
    <property type="entry name" value="Transpep_catalytic_dom"/>
</dbReference>
<keyword evidence="5 7" id="KW-0573">Peptidoglycan synthesis</keyword>
<dbReference type="GO" id="GO:0004180">
    <property type="term" value="F:carboxypeptidase activity"/>
    <property type="evidence" value="ECO:0007669"/>
    <property type="project" value="UniProtKB-ARBA"/>
</dbReference>
<sequence length="511" mass="57602">MDVRKMISPKLTGLFLMLMLFVSVFQACKKSKSDIGAALSKETGNKVFKEITAETFGEKMKAAITARQQLFRNPGFMSSFYAQHDYEPVMVMKHLPDSGLKQAVAVFNKAPEHGLSPSVFKAEQLNKLVDKIYNKAEIKTVDDAYEALISLELTAATALSDYSNAMQFGLISPRRIYAQYYTATQRPDSISFRKPFETKNISAFLDSIQPKTENYKLLQTALRDRLTAPGLSAEETNRILLVNLERLRWKNLPTENKYVWVNIPDYQLQVIENGKPTLQMKVCVGEGRNNNQATSLTEYDENDLKKDRPFNRETPQLKSMIHSVQVNPVWNIPESIATNEITKYAAKDPYYLANNNIDVFYNGKKIEDPETIDFGASGTGKTYTFKQRPGEDNSLGKIKFLFNNQSSVYLHDTPAKAAFNQSVRAVSHGCVRVEKPLELAQALFGTGAKFEQIKKGMDSDDPKAEDIALPAKIPVYLSYFTCWKDSNSGGLKFVKDVYGLDAVLYTHLTRI</sequence>
<evidence type="ECO:0000313" key="10">
    <source>
        <dbReference type="Proteomes" id="UP001142592"/>
    </source>
</evidence>
<dbReference type="Gene3D" id="2.40.440.10">
    <property type="entry name" value="L,D-transpeptidase catalytic domain-like"/>
    <property type="match status" value="1"/>
</dbReference>
<evidence type="ECO:0000256" key="3">
    <source>
        <dbReference type="ARBA" id="ARBA00022679"/>
    </source>
</evidence>
<dbReference type="Pfam" id="PF20142">
    <property type="entry name" value="Scaffold"/>
    <property type="match status" value="1"/>
</dbReference>
<dbReference type="GO" id="GO:0071555">
    <property type="term" value="P:cell wall organization"/>
    <property type="evidence" value="ECO:0007669"/>
    <property type="project" value="UniProtKB-UniRule"/>
</dbReference>
<gene>
    <name evidence="9" type="ORF">OQZ29_07250</name>
</gene>
<keyword evidence="10" id="KW-1185">Reference proteome</keyword>
<dbReference type="PANTHER" id="PTHR41533">
    <property type="entry name" value="L,D-TRANSPEPTIDASE HI_1667-RELATED"/>
    <property type="match status" value="1"/>
</dbReference>
<dbReference type="GO" id="GO:0009252">
    <property type="term" value="P:peptidoglycan biosynthetic process"/>
    <property type="evidence" value="ECO:0007669"/>
    <property type="project" value="UniProtKB-KW"/>
</dbReference>
<keyword evidence="4 7" id="KW-0133">Cell shape</keyword>
<keyword evidence="6 7" id="KW-0961">Cell wall biogenesis/degradation</keyword>
<dbReference type="PROSITE" id="PS52029">
    <property type="entry name" value="LD_TPASE"/>
    <property type="match status" value="1"/>
</dbReference>
<dbReference type="GO" id="GO:0008360">
    <property type="term" value="P:regulation of cell shape"/>
    <property type="evidence" value="ECO:0007669"/>
    <property type="project" value="UniProtKB-UniRule"/>
</dbReference>
<feature type="domain" description="L,D-TPase catalytic" evidence="8">
    <location>
        <begin position="257"/>
        <end position="453"/>
    </location>
</feature>
<evidence type="ECO:0000256" key="1">
    <source>
        <dbReference type="ARBA" id="ARBA00004752"/>
    </source>
</evidence>
<accession>A0A9X3DBX3</accession>
<comment type="caution">
    <text evidence="9">The sequence shown here is derived from an EMBL/GenBank/DDBJ whole genome shotgun (WGS) entry which is preliminary data.</text>
</comment>
<dbReference type="InterPro" id="IPR005490">
    <property type="entry name" value="LD_TPept_cat_dom"/>
</dbReference>
<evidence type="ECO:0000256" key="4">
    <source>
        <dbReference type="ARBA" id="ARBA00022960"/>
    </source>
</evidence>
<evidence type="ECO:0000256" key="5">
    <source>
        <dbReference type="ARBA" id="ARBA00022984"/>
    </source>
</evidence>
<dbReference type="PROSITE" id="PS51257">
    <property type="entry name" value="PROKAR_LIPOPROTEIN"/>
    <property type="match status" value="1"/>
</dbReference>
<dbReference type="EMBL" id="JAPJUH010000002">
    <property type="protein sequence ID" value="MCX3264534.1"/>
    <property type="molecule type" value="Genomic_DNA"/>
</dbReference>
<evidence type="ECO:0000256" key="2">
    <source>
        <dbReference type="ARBA" id="ARBA00005992"/>
    </source>
</evidence>
<reference evidence="9" key="1">
    <citation type="submission" date="2022-11" db="EMBL/GenBank/DDBJ databases">
        <authorList>
            <person name="Graham C."/>
            <person name="Newman J.D."/>
        </authorList>
    </citation>
    <scope>NUCLEOTIDE SEQUENCE</scope>
    <source>
        <strain evidence="9">DSM 19486</strain>
    </source>
</reference>
<dbReference type="Pfam" id="PF03734">
    <property type="entry name" value="YkuD"/>
    <property type="match status" value="1"/>
</dbReference>
<dbReference type="CDD" id="cd16913">
    <property type="entry name" value="YkuD_like"/>
    <property type="match status" value="1"/>
</dbReference>
<proteinExistence type="inferred from homology"/>
<feature type="active site" description="Nucleophile" evidence="7">
    <location>
        <position position="430"/>
    </location>
</feature>
<dbReference type="Proteomes" id="UP001142592">
    <property type="component" value="Unassembled WGS sequence"/>
</dbReference>
<evidence type="ECO:0000259" key="8">
    <source>
        <dbReference type="PROSITE" id="PS52029"/>
    </source>
</evidence>
<name>A0A9X3DBX3_9SPHI</name>
<organism evidence="9 10">
    <name type="scientific">Pedobacter agri</name>
    <dbReference type="NCBI Taxonomy" id="454586"/>
    <lineage>
        <taxon>Bacteria</taxon>
        <taxon>Pseudomonadati</taxon>
        <taxon>Bacteroidota</taxon>
        <taxon>Sphingobacteriia</taxon>
        <taxon>Sphingobacteriales</taxon>
        <taxon>Sphingobacteriaceae</taxon>
        <taxon>Pedobacter</taxon>
    </lineage>
</organism>
<keyword evidence="3" id="KW-0808">Transferase</keyword>